<dbReference type="RefSeq" id="WP_083047963.1">
    <property type="nucleotide sequence ID" value="NZ_MWQY01000002.1"/>
</dbReference>
<gene>
    <name evidence="1" type="ORF">B4O97_02400</name>
</gene>
<accession>A0A1Y1S3C5</accession>
<comment type="caution">
    <text evidence="1">The sequence shown here is derived from an EMBL/GenBank/DDBJ whole genome shotgun (WGS) entry which is preliminary data.</text>
</comment>
<evidence type="ECO:0008006" key="3">
    <source>
        <dbReference type="Google" id="ProtNLM"/>
    </source>
</evidence>
<organism evidence="1 2">
    <name type="scientific">Marispirochaeta aestuarii</name>
    <dbReference type="NCBI Taxonomy" id="1963862"/>
    <lineage>
        <taxon>Bacteria</taxon>
        <taxon>Pseudomonadati</taxon>
        <taxon>Spirochaetota</taxon>
        <taxon>Spirochaetia</taxon>
        <taxon>Spirochaetales</taxon>
        <taxon>Spirochaetaceae</taxon>
        <taxon>Marispirochaeta</taxon>
    </lineage>
</organism>
<protein>
    <recommendedName>
        <fullName evidence="3">TonB-dependent receptor-like beta-barrel domain-containing protein</fullName>
    </recommendedName>
</protein>
<dbReference type="OrthoDB" id="371278at2"/>
<dbReference type="Proteomes" id="UP000192343">
    <property type="component" value="Unassembled WGS sequence"/>
</dbReference>
<dbReference type="AlphaFoldDB" id="A0A1Y1S3C5"/>
<reference evidence="1 2" key="1">
    <citation type="submission" date="2017-03" db="EMBL/GenBank/DDBJ databases">
        <title>Draft Genome sequence of Marispirochaeta sp. strain JC444.</title>
        <authorList>
            <person name="Shivani Y."/>
            <person name="Subhash Y."/>
            <person name="Sasikala C."/>
            <person name="Ramana C."/>
        </authorList>
    </citation>
    <scope>NUCLEOTIDE SEQUENCE [LARGE SCALE GENOMIC DNA]</scope>
    <source>
        <strain evidence="1 2">JC444</strain>
    </source>
</reference>
<sequence length="173" mass="19358">MNAVQYEYGIESRIRLEDWDLSAGYSRSSLHPLRAGFAETAYDVLKAGAVLPAVRTGGILARFSLHGGYHTLFDFWKSRLPRYRVQYSLAPRIYLETRAPSTVYARFEPTLFFLRSGDAGYDVFCETGLQLNGTGGAASFYLWSRFCDDTELLAESRDRCAVTGLGVRISTSP</sequence>
<evidence type="ECO:0000313" key="2">
    <source>
        <dbReference type="Proteomes" id="UP000192343"/>
    </source>
</evidence>
<name>A0A1Y1S3C5_9SPIO</name>
<proteinExistence type="predicted"/>
<dbReference type="EMBL" id="MWQY01000002">
    <property type="protein sequence ID" value="ORC37872.1"/>
    <property type="molecule type" value="Genomic_DNA"/>
</dbReference>
<keyword evidence="2" id="KW-1185">Reference proteome</keyword>
<evidence type="ECO:0000313" key="1">
    <source>
        <dbReference type="EMBL" id="ORC37872.1"/>
    </source>
</evidence>